<dbReference type="AlphaFoldDB" id="A0A316BQ54"/>
<evidence type="ECO:0000313" key="1">
    <source>
        <dbReference type="EMBL" id="PWJ75743.1"/>
    </source>
</evidence>
<evidence type="ECO:0000313" key="2">
    <source>
        <dbReference type="Proteomes" id="UP000245396"/>
    </source>
</evidence>
<organism evidence="1 2">
    <name type="scientific">Pseudaminobacter salicylatoxidans</name>
    <dbReference type="NCBI Taxonomy" id="93369"/>
    <lineage>
        <taxon>Bacteria</taxon>
        <taxon>Pseudomonadati</taxon>
        <taxon>Pseudomonadota</taxon>
        <taxon>Alphaproteobacteria</taxon>
        <taxon>Hyphomicrobiales</taxon>
        <taxon>Phyllobacteriaceae</taxon>
        <taxon>Pseudaminobacter</taxon>
    </lineage>
</organism>
<dbReference type="EMBL" id="QGGG01000020">
    <property type="protein sequence ID" value="PWJ75743.1"/>
    <property type="molecule type" value="Genomic_DNA"/>
</dbReference>
<protein>
    <submittedName>
        <fullName evidence="1">Uncharacterized protein</fullName>
    </submittedName>
</protein>
<accession>A0A316BQ54</accession>
<keyword evidence="2" id="KW-1185">Reference proteome</keyword>
<comment type="caution">
    <text evidence="1">The sequence shown here is derived from an EMBL/GenBank/DDBJ whole genome shotgun (WGS) entry which is preliminary data.</text>
</comment>
<gene>
    <name evidence="1" type="ORF">C7441_1201</name>
</gene>
<reference evidence="1 2" key="1">
    <citation type="submission" date="2018-05" db="EMBL/GenBank/DDBJ databases">
        <title>Genomic Encyclopedia of Type Strains, Phase IV (KMG-IV): sequencing the most valuable type-strain genomes for metagenomic binning, comparative biology and taxonomic classification.</title>
        <authorList>
            <person name="Goeker M."/>
        </authorList>
    </citation>
    <scope>NUCLEOTIDE SEQUENCE [LARGE SCALE GENOMIC DNA]</scope>
    <source>
        <strain evidence="1 2">DSM 6986</strain>
    </source>
</reference>
<feature type="non-terminal residue" evidence="1">
    <location>
        <position position="34"/>
    </location>
</feature>
<proteinExistence type="predicted"/>
<dbReference type="Proteomes" id="UP000245396">
    <property type="component" value="Unassembled WGS sequence"/>
</dbReference>
<name>A0A316BQ54_PSESE</name>
<sequence length="34" mass="3717">MAEFKSDIEIARGARKRPIQEVGGKIGIPGEHLL</sequence>